<dbReference type="EMBL" id="CAJVPG010000388">
    <property type="protein sequence ID" value="CAG8401768.1"/>
    <property type="molecule type" value="Genomic_DNA"/>
</dbReference>
<dbReference type="Gene3D" id="3.30.160.60">
    <property type="entry name" value="Classic Zinc Finger"/>
    <property type="match status" value="2"/>
</dbReference>
<evidence type="ECO:0000256" key="7">
    <source>
        <dbReference type="PROSITE-ProRule" id="PRU00042"/>
    </source>
</evidence>
<keyword evidence="5" id="KW-0862">Zinc</keyword>
<keyword evidence="4 7" id="KW-0863">Zinc-finger</keyword>
<dbReference type="Proteomes" id="UP001152649">
    <property type="component" value="Unassembled WGS sequence"/>
</dbReference>
<keyword evidence="3" id="KW-0677">Repeat</keyword>
<organism evidence="10 11">
    <name type="scientific">Penicillium salamii</name>
    <dbReference type="NCBI Taxonomy" id="1612424"/>
    <lineage>
        <taxon>Eukaryota</taxon>
        <taxon>Fungi</taxon>
        <taxon>Dikarya</taxon>
        <taxon>Ascomycota</taxon>
        <taxon>Pezizomycotina</taxon>
        <taxon>Eurotiomycetes</taxon>
        <taxon>Eurotiomycetidae</taxon>
        <taxon>Eurotiales</taxon>
        <taxon>Aspergillaceae</taxon>
        <taxon>Penicillium</taxon>
    </lineage>
</organism>
<evidence type="ECO:0000259" key="9">
    <source>
        <dbReference type="PROSITE" id="PS50157"/>
    </source>
</evidence>
<evidence type="ECO:0000256" key="8">
    <source>
        <dbReference type="SAM" id="MobiDB-lite"/>
    </source>
</evidence>
<dbReference type="InterPro" id="IPR051059">
    <property type="entry name" value="VerF-like"/>
</dbReference>
<protein>
    <recommendedName>
        <fullName evidence="9">C2H2-type domain-containing protein</fullName>
    </recommendedName>
</protein>
<name>A0A9W4JLP7_9EURO</name>
<dbReference type="SMART" id="SM00355">
    <property type="entry name" value="ZnF_C2H2"/>
    <property type="match status" value="2"/>
</dbReference>
<dbReference type="InterPro" id="IPR013087">
    <property type="entry name" value="Znf_C2H2_type"/>
</dbReference>
<sequence length="745" mass="83865">MTLSRSLTCEVCARSFARFEHLQRHSRTHTKEKPYNCQCGRSFTRKDLLTRHERLNHGSAEERDNWHEVQSPSGQRKPEDQVLASPLSDSSPGDVPSGSTDAPMAENAPSIFDAYSTQSLLFSGSDQSAGFDDPMLGYTRFLNTPGVPLDMNHLLLNQSLDHVPSLLNDGSLHHHLAETVDSSSLVPDQSQGDDDFHELKPVRCPWLVSESQRMQLQDALVPFKHLLPSFQYPSKLAIARYMGGFVDGFSHHNPFIHIPTLRQMRNEHTPELTLAILAIGAQYRYEKKTARSLYHATRSIVLDRWRQGNLFRPSTQTSSRGAHQDLSPSDHDWMHRIRTLLLLTIFASWQGDLTLTQQAFEYQGMLARGLRGIGLSESSDKSGSNWLAWIRDESDRRTKLFAWCFLNLQGFAFDIPPSLLGRELNMFLPSSCKEWLAPNEPQWLATRQISRTTFKQAHSNHLATGASQPSASTLSPMGNYILIHALMQRIYLTQQLSPDEHAQSLFPQDIANFEQALHRWRHTWRTSPQSGLDLHNPYNSLAFTSTALLGVAHVRIYCNFGQWRDLQSCDPSTIAGTLKKAPPPQRGPELVYALLHSVHALNIPAQIGISYLAHCKSFSWSIQHALCDLEFAAFLSKWLLAVSASCDLQPLSVLENRVVCWIGRVVREALLSHDDSADMLPDLGEVDLNNPQKTTQRLSYAVVKVWAEMFQACNSPWPIVNLVGQSLQRYSELIQPELAGASTSP</sequence>
<evidence type="ECO:0000256" key="3">
    <source>
        <dbReference type="ARBA" id="ARBA00022737"/>
    </source>
</evidence>
<dbReference type="SUPFAM" id="SSF57667">
    <property type="entry name" value="beta-beta-alpha zinc fingers"/>
    <property type="match status" value="1"/>
</dbReference>
<dbReference type="Pfam" id="PF00096">
    <property type="entry name" value="zf-C2H2"/>
    <property type="match status" value="2"/>
</dbReference>
<dbReference type="InterPro" id="IPR036236">
    <property type="entry name" value="Znf_C2H2_sf"/>
</dbReference>
<evidence type="ECO:0000256" key="6">
    <source>
        <dbReference type="ARBA" id="ARBA00023242"/>
    </source>
</evidence>
<dbReference type="GO" id="GO:0000785">
    <property type="term" value="C:chromatin"/>
    <property type="evidence" value="ECO:0007669"/>
    <property type="project" value="TreeGrafter"/>
</dbReference>
<dbReference type="CDD" id="cd12148">
    <property type="entry name" value="fungal_TF_MHR"/>
    <property type="match status" value="1"/>
</dbReference>
<feature type="compositionally biased region" description="Low complexity" evidence="8">
    <location>
        <begin position="85"/>
        <end position="99"/>
    </location>
</feature>
<proteinExistence type="predicted"/>
<dbReference type="GO" id="GO:0008270">
    <property type="term" value="F:zinc ion binding"/>
    <property type="evidence" value="ECO:0007669"/>
    <property type="project" value="UniProtKB-KW"/>
</dbReference>
<dbReference type="GO" id="GO:0000981">
    <property type="term" value="F:DNA-binding transcription factor activity, RNA polymerase II-specific"/>
    <property type="evidence" value="ECO:0007669"/>
    <property type="project" value="InterPro"/>
</dbReference>
<gene>
    <name evidence="10" type="ORF">PSALAMII_LOCUS7866</name>
</gene>
<accession>A0A9W4JLP7</accession>
<dbReference type="AlphaFoldDB" id="A0A9W4JLP7"/>
<feature type="compositionally biased region" description="Basic and acidic residues" evidence="8">
    <location>
        <begin position="56"/>
        <end position="67"/>
    </location>
</feature>
<feature type="domain" description="C2H2-type" evidence="9">
    <location>
        <begin position="35"/>
        <end position="62"/>
    </location>
</feature>
<dbReference type="GO" id="GO:0005634">
    <property type="term" value="C:nucleus"/>
    <property type="evidence" value="ECO:0007669"/>
    <property type="project" value="UniProtKB-SubCell"/>
</dbReference>
<comment type="subcellular location">
    <subcellularLocation>
        <location evidence="1">Nucleus</location>
    </subcellularLocation>
</comment>
<dbReference type="PANTHER" id="PTHR40626:SF10">
    <property type="entry name" value="C2H2-TYPE DOMAIN-CONTAINING PROTEIN"/>
    <property type="match status" value="1"/>
</dbReference>
<dbReference type="FunFam" id="3.30.160.60:FF:002343">
    <property type="entry name" value="Zinc finger protein 33A"/>
    <property type="match status" value="1"/>
</dbReference>
<dbReference type="OrthoDB" id="272141at2759"/>
<evidence type="ECO:0000256" key="1">
    <source>
        <dbReference type="ARBA" id="ARBA00004123"/>
    </source>
</evidence>
<reference evidence="10" key="1">
    <citation type="submission" date="2021-07" db="EMBL/GenBank/DDBJ databases">
        <authorList>
            <person name="Branca A.L. A."/>
        </authorList>
    </citation>
    <scope>NUCLEOTIDE SEQUENCE</scope>
</reference>
<dbReference type="PANTHER" id="PTHR40626">
    <property type="entry name" value="MIP31509P"/>
    <property type="match status" value="1"/>
</dbReference>
<evidence type="ECO:0000256" key="5">
    <source>
        <dbReference type="ARBA" id="ARBA00022833"/>
    </source>
</evidence>
<comment type="caution">
    <text evidence="10">The sequence shown here is derived from an EMBL/GenBank/DDBJ whole genome shotgun (WGS) entry which is preliminary data.</text>
</comment>
<keyword evidence="6" id="KW-0539">Nucleus</keyword>
<dbReference type="GO" id="GO:0000978">
    <property type="term" value="F:RNA polymerase II cis-regulatory region sequence-specific DNA binding"/>
    <property type="evidence" value="ECO:0007669"/>
    <property type="project" value="InterPro"/>
</dbReference>
<dbReference type="PROSITE" id="PS00028">
    <property type="entry name" value="ZINC_FINGER_C2H2_1"/>
    <property type="match status" value="1"/>
</dbReference>
<keyword evidence="2" id="KW-0479">Metal-binding</keyword>
<evidence type="ECO:0000256" key="2">
    <source>
        <dbReference type="ARBA" id="ARBA00022723"/>
    </source>
</evidence>
<feature type="region of interest" description="Disordered" evidence="8">
    <location>
        <begin position="56"/>
        <end position="106"/>
    </location>
</feature>
<dbReference type="PROSITE" id="PS50157">
    <property type="entry name" value="ZINC_FINGER_C2H2_2"/>
    <property type="match status" value="2"/>
</dbReference>
<evidence type="ECO:0000313" key="10">
    <source>
        <dbReference type="EMBL" id="CAG8401768.1"/>
    </source>
</evidence>
<evidence type="ECO:0000313" key="11">
    <source>
        <dbReference type="Proteomes" id="UP001152649"/>
    </source>
</evidence>
<feature type="domain" description="C2H2-type" evidence="9">
    <location>
        <begin position="7"/>
        <end position="34"/>
    </location>
</feature>
<keyword evidence="11" id="KW-1185">Reference proteome</keyword>
<dbReference type="GO" id="GO:0006351">
    <property type="term" value="P:DNA-templated transcription"/>
    <property type="evidence" value="ECO:0007669"/>
    <property type="project" value="InterPro"/>
</dbReference>
<evidence type="ECO:0000256" key="4">
    <source>
        <dbReference type="ARBA" id="ARBA00022771"/>
    </source>
</evidence>